<protein>
    <submittedName>
        <fullName evidence="1">Uncharacterized protein</fullName>
    </submittedName>
</protein>
<comment type="caution">
    <text evidence="1">The sequence shown here is derived from an EMBL/GenBank/DDBJ whole genome shotgun (WGS) entry which is preliminary data.</text>
</comment>
<evidence type="ECO:0000313" key="1">
    <source>
        <dbReference type="EMBL" id="CAB3977635.1"/>
    </source>
</evidence>
<dbReference type="AlphaFoldDB" id="A0A6S7FE89"/>
<keyword evidence="2" id="KW-1185">Reference proteome</keyword>
<dbReference type="Proteomes" id="UP001152795">
    <property type="component" value="Unassembled WGS sequence"/>
</dbReference>
<sequence>MSIEDDDHLKQEESISTGVWLTVVKIVVMLMETNSIDCGQVEWHQCGRVGEEDLVIDIVDDDRIFVLAGLTWAIRDTAGEMFLSISILSNQVWFDGRDDDLCIGGYDLHG</sequence>
<evidence type="ECO:0000313" key="2">
    <source>
        <dbReference type="Proteomes" id="UP001152795"/>
    </source>
</evidence>
<dbReference type="EMBL" id="CACRXK020000059">
    <property type="protein sequence ID" value="CAB3977635.1"/>
    <property type="molecule type" value="Genomic_DNA"/>
</dbReference>
<name>A0A6S7FE89_PARCT</name>
<organism evidence="1 2">
    <name type="scientific">Paramuricea clavata</name>
    <name type="common">Red gorgonian</name>
    <name type="synonym">Violescent sea-whip</name>
    <dbReference type="NCBI Taxonomy" id="317549"/>
    <lineage>
        <taxon>Eukaryota</taxon>
        <taxon>Metazoa</taxon>
        <taxon>Cnidaria</taxon>
        <taxon>Anthozoa</taxon>
        <taxon>Octocorallia</taxon>
        <taxon>Malacalcyonacea</taxon>
        <taxon>Plexauridae</taxon>
        <taxon>Paramuricea</taxon>
    </lineage>
</organism>
<proteinExistence type="predicted"/>
<reference evidence="1" key="1">
    <citation type="submission" date="2020-04" db="EMBL/GenBank/DDBJ databases">
        <authorList>
            <person name="Alioto T."/>
            <person name="Alioto T."/>
            <person name="Gomez Garrido J."/>
        </authorList>
    </citation>
    <scope>NUCLEOTIDE SEQUENCE</scope>
    <source>
        <strain evidence="1">A484AB</strain>
    </source>
</reference>
<gene>
    <name evidence="1" type="ORF">PACLA_8A078017</name>
</gene>
<accession>A0A6S7FE89</accession>